<dbReference type="EMBL" id="JAEPRB010001720">
    <property type="protein sequence ID" value="KAG2201892.1"/>
    <property type="molecule type" value="Genomic_DNA"/>
</dbReference>
<evidence type="ECO:0000256" key="1">
    <source>
        <dbReference type="SAM" id="MobiDB-lite"/>
    </source>
</evidence>
<dbReference type="Gene3D" id="3.30.420.10">
    <property type="entry name" value="Ribonuclease H-like superfamily/Ribonuclease H"/>
    <property type="match status" value="1"/>
</dbReference>
<dbReference type="Proteomes" id="UP000646827">
    <property type="component" value="Unassembled WGS sequence"/>
</dbReference>
<feature type="compositionally biased region" description="Polar residues" evidence="1">
    <location>
        <begin position="54"/>
        <end position="67"/>
    </location>
</feature>
<gene>
    <name evidence="3" type="ORF">INT45_006192</name>
</gene>
<accession>A0A8H7V1E3</accession>
<evidence type="ECO:0000313" key="3">
    <source>
        <dbReference type="EMBL" id="KAG2201892.1"/>
    </source>
</evidence>
<name>A0A8H7V1E3_9FUNG</name>
<dbReference type="InterPro" id="IPR036397">
    <property type="entry name" value="RNaseH_sf"/>
</dbReference>
<feature type="region of interest" description="Disordered" evidence="1">
    <location>
        <begin position="36"/>
        <end position="67"/>
    </location>
</feature>
<evidence type="ECO:0000259" key="2">
    <source>
        <dbReference type="Pfam" id="PF13358"/>
    </source>
</evidence>
<reference evidence="3 4" key="1">
    <citation type="submission" date="2020-12" db="EMBL/GenBank/DDBJ databases">
        <title>Metabolic potential, ecology and presence of endohyphal bacteria is reflected in genomic diversity of Mucoromycotina.</title>
        <authorList>
            <person name="Muszewska A."/>
            <person name="Okrasinska A."/>
            <person name="Steczkiewicz K."/>
            <person name="Drgas O."/>
            <person name="Orlowska M."/>
            <person name="Perlinska-Lenart U."/>
            <person name="Aleksandrzak-Piekarczyk T."/>
            <person name="Szatraj K."/>
            <person name="Zielenkiewicz U."/>
            <person name="Pilsyk S."/>
            <person name="Malc E."/>
            <person name="Mieczkowski P."/>
            <person name="Kruszewska J.S."/>
            <person name="Biernat P."/>
            <person name="Pawlowska J."/>
        </authorList>
    </citation>
    <scope>NUCLEOTIDE SEQUENCE [LARGE SCALE GENOMIC DNA]</scope>
    <source>
        <strain evidence="3 4">CBS 142.35</strain>
    </source>
</reference>
<dbReference type="Pfam" id="PF13358">
    <property type="entry name" value="DDE_3"/>
    <property type="match status" value="1"/>
</dbReference>
<feature type="domain" description="Tc1-like transposase DDE" evidence="2">
    <location>
        <begin position="226"/>
        <end position="335"/>
    </location>
</feature>
<dbReference type="GO" id="GO:0003676">
    <property type="term" value="F:nucleic acid binding"/>
    <property type="evidence" value="ECO:0007669"/>
    <property type="project" value="InterPro"/>
</dbReference>
<protein>
    <recommendedName>
        <fullName evidence="2">Tc1-like transposase DDE domain-containing protein</fullName>
    </recommendedName>
</protein>
<proteinExistence type="predicted"/>
<feature type="compositionally biased region" description="Basic and acidic residues" evidence="1">
    <location>
        <begin position="37"/>
        <end position="50"/>
    </location>
</feature>
<feature type="non-terminal residue" evidence="3">
    <location>
        <position position="335"/>
    </location>
</feature>
<dbReference type="AlphaFoldDB" id="A0A8H7V1E3"/>
<keyword evidence="4" id="KW-1185">Reference proteome</keyword>
<dbReference type="InterPro" id="IPR038717">
    <property type="entry name" value="Tc1-like_DDE_dom"/>
</dbReference>
<sequence>MAHNSSTDANNTAPEERIVLFQNYMDWEGAAGINHRQKMEEEKGRKEKALKGPISSNDISSRQPRESYNTKNDIKVAKMINLLQEFEGMSISVAARKVTLPYSTAKRRVNQWNEVHNNGEDVFPGSSKKTGAKSKLTDDHTVFIFEKIHEQPTISCNDVTNLFCQHFKGLDITSRAVNEHMRKKCHLTYKSTVRQLAARDDDTNILQRYESVSAWIALGINFFSECIFIDEAGFNRNMHRSQGWSEVGSPCKITTETKGLNISILGAITAHGVITLSRREACAPTNKKRKVNDPASKKGTTSSDFMEFIEQVLTNIEAYDLPYRYLVMDNAAIHK</sequence>
<comment type="caution">
    <text evidence="3">The sequence shown here is derived from an EMBL/GenBank/DDBJ whole genome shotgun (WGS) entry which is preliminary data.</text>
</comment>
<evidence type="ECO:0000313" key="4">
    <source>
        <dbReference type="Proteomes" id="UP000646827"/>
    </source>
</evidence>
<dbReference type="OrthoDB" id="2228727at2759"/>
<organism evidence="3 4">
    <name type="scientific">Circinella minor</name>
    <dbReference type="NCBI Taxonomy" id="1195481"/>
    <lineage>
        <taxon>Eukaryota</taxon>
        <taxon>Fungi</taxon>
        <taxon>Fungi incertae sedis</taxon>
        <taxon>Mucoromycota</taxon>
        <taxon>Mucoromycotina</taxon>
        <taxon>Mucoromycetes</taxon>
        <taxon>Mucorales</taxon>
        <taxon>Lichtheimiaceae</taxon>
        <taxon>Circinella</taxon>
    </lineage>
</organism>